<name>A0A9W7SIJ5_9PEZI</name>
<reference evidence="2 3" key="1">
    <citation type="journal article" date="2018" name="IMA Fungus">
        <title>IMA Genome-F 10: Nine draft genome sequences of Claviceps purpurea s.lat., including C. arundinis, C. humidiphila, and C. cf. spartinae, pseudomolecules for the pitch canker pathogen Fusarium circinatum, draft genome of Davidsoniella eucalypti, Grosmannia galeiformis, Quambalaria eucalypti, and Teratosphaeria destructans.</title>
        <authorList>
            <person name="Wingfield B.D."/>
            <person name="Liu M."/>
            <person name="Nguyen H.D."/>
            <person name="Lane F.A."/>
            <person name="Morgan S.W."/>
            <person name="De Vos L."/>
            <person name="Wilken P.M."/>
            <person name="Duong T.A."/>
            <person name="Aylward J."/>
            <person name="Coetzee M.P."/>
            <person name="Dadej K."/>
            <person name="De Beer Z.W."/>
            <person name="Findlay W."/>
            <person name="Havenga M."/>
            <person name="Kolarik M."/>
            <person name="Menzies J.G."/>
            <person name="Naidoo K."/>
            <person name="Pochopski O."/>
            <person name="Shoukouhi P."/>
            <person name="Santana Q.C."/>
            <person name="Seifert K.A."/>
            <person name="Soal N."/>
            <person name="Steenkamp E.T."/>
            <person name="Tatham C.T."/>
            <person name="van der Nest M.A."/>
            <person name="Wingfield M.J."/>
        </authorList>
    </citation>
    <scope>NUCLEOTIDE SEQUENCE [LARGE SCALE GENOMIC DNA]</scope>
    <source>
        <strain evidence="2">CMW44962</strain>
    </source>
</reference>
<dbReference type="OrthoDB" id="10685653at2759"/>
<dbReference type="EMBL" id="RIBY02002545">
    <property type="protein sequence ID" value="KAH9809768.1"/>
    <property type="molecule type" value="Genomic_DNA"/>
</dbReference>
<dbReference type="AlphaFoldDB" id="A0A9W7SIJ5"/>
<accession>A0A9W7SIJ5</accession>
<proteinExistence type="predicted"/>
<organism evidence="2 3">
    <name type="scientific">Teratosphaeria destructans</name>
    <dbReference type="NCBI Taxonomy" id="418781"/>
    <lineage>
        <taxon>Eukaryota</taxon>
        <taxon>Fungi</taxon>
        <taxon>Dikarya</taxon>
        <taxon>Ascomycota</taxon>
        <taxon>Pezizomycotina</taxon>
        <taxon>Dothideomycetes</taxon>
        <taxon>Dothideomycetidae</taxon>
        <taxon>Mycosphaerellales</taxon>
        <taxon>Teratosphaeriaceae</taxon>
        <taxon>Teratosphaeria</taxon>
    </lineage>
</organism>
<evidence type="ECO:0000313" key="3">
    <source>
        <dbReference type="Proteomes" id="UP001138500"/>
    </source>
</evidence>
<dbReference type="Proteomes" id="UP001138500">
    <property type="component" value="Unassembled WGS sequence"/>
</dbReference>
<reference evidence="2 3" key="2">
    <citation type="journal article" date="2021" name="Curr. Genet.">
        <title>Genetic response to nitrogen starvation in the aggressive Eucalyptus foliar pathogen Teratosphaeria destructans.</title>
        <authorList>
            <person name="Havenga M."/>
            <person name="Wingfield B.D."/>
            <person name="Wingfield M.J."/>
            <person name="Dreyer L.L."/>
            <person name="Roets F."/>
            <person name="Aylward J."/>
        </authorList>
    </citation>
    <scope>NUCLEOTIDE SEQUENCE [LARGE SCALE GENOMIC DNA]</scope>
    <source>
        <strain evidence="2">CMW44962</strain>
    </source>
</reference>
<feature type="region of interest" description="Disordered" evidence="1">
    <location>
        <begin position="79"/>
        <end position="111"/>
    </location>
</feature>
<feature type="compositionally biased region" description="Polar residues" evidence="1">
    <location>
        <begin position="90"/>
        <end position="100"/>
    </location>
</feature>
<feature type="region of interest" description="Disordered" evidence="1">
    <location>
        <begin position="204"/>
        <end position="242"/>
    </location>
</feature>
<comment type="caution">
    <text evidence="2">The sequence shown here is derived from an EMBL/GenBank/DDBJ whole genome shotgun (WGS) entry which is preliminary data.</text>
</comment>
<evidence type="ECO:0000313" key="2">
    <source>
        <dbReference type="EMBL" id="KAH9809768.1"/>
    </source>
</evidence>
<sequence>MERAVIKAAVTAPHKGKLRADATQDLEDAEFFGKRFDEQPKSDCLHMLEDGLLATLKLPGFGTVYLEFDQDGKPLTVRENKEAQKGKSKGQVTKGRQQRANLDVGDEPPRKLPSKVREVVILLYNDIPRNPQNGQPVKGRIPKIVGTKKSFAKDWFTQRGGFSNSSPIRRFTAAELGMKGEYYRFLSGKKIGVTDYSEPYKKADGTPSAYSPTLVMQDRRSNRQFGKRSSQPKDAKGFDPLRGGTAAPLVTKAAMLYAIKNNVVTAQDLGMQRLGIQWSRLHRSAVALTERAVQQEMWVNEQRAMIDGRVKVYRQEYNKAVQQARQLEERNTDLQSFLPQPNVASALAEKNIAVPAQMLEPLPGA</sequence>
<keyword evidence="3" id="KW-1185">Reference proteome</keyword>
<gene>
    <name evidence="2" type="ORF">Tdes44962_MAKER06102</name>
</gene>
<evidence type="ECO:0000256" key="1">
    <source>
        <dbReference type="SAM" id="MobiDB-lite"/>
    </source>
</evidence>
<protein>
    <submittedName>
        <fullName evidence="2">Uncharacterized protein</fullName>
    </submittedName>
</protein>